<keyword evidence="2" id="KW-1185">Reference proteome</keyword>
<evidence type="ECO:0000313" key="2">
    <source>
        <dbReference type="Proteomes" id="UP000830401"/>
    </source>
</evidence>
<name>A0ABY4G503_9BACT</name>
<dbReference type="EMBL" id="CP095061">
    <property type="protein sequence ID" value="UOQ65970.1"/>
    <property type="molecule type" value="Genomic_DNA"/>
</dbReference>
<proteinExistence type="predicted"/>
<accession>A0ABY4G503</accession>
<protein>
    <submittedName>
        <fullName evidence="1">Uncharacterized protein</fullName>
    </submittedName>
</protein>
<sequence length="55" mass="5673">MFRVSGTIHLLGDLRLNRANTTIAGQTAPATVFALPIIRSASMPTTLLSASCASG</sequence>
<dbReference type="Gene3D" id="2.160.20.10">
    <property type="entry name" value="Single-stranded right-handed beta-helix, Pectin lyase-like"/>
    <property type="match status" value="1"/>
</dbReference>
<dbReference type="RefSeq" id="WP_245119950.1">
    <property type="nucleotide sequence ID" value="NZ_CP095061.1"/>
</dbReference>
<dbReference type="InterPro" id="IPR012334">
    <property type="entry name" value="Pectin_lyas_fold"/>
</dbReference>
<evidence type="ECO:0000313" key="1">
    <source>
        <dbReference type="EMBL" id="UOQ65970.1"/>
    </source>
</evidence>
<reference evidence="1" key="1">
    <citation type="submission" date="2022-04" db="EMBL/GenBank/DDBJ databases">
        <title>Hymenobacter sp. isolated from the air.</title>
        <authorList>
            <person name="Won M."/>
            <person name="Lee C.-M."/>
            <person name="Woen H.-Y."/>
            <person name="Kwon S.-W."/>
        </authorList>
    </citation>
    <scope>NUCLEOTIDE SEQUENCE</scope>
    <source>
        <strain evidence="1">5420S-77</strain>
    </source>
</reference>
<gene>
    <name evidence="1" type="ORF">MUN86_21050</name>
</gene>
<organism evidence="1 2">
    <name type="scientific">Hymenobacter volaticus</name>
    <dbReference type="NCBI Taxonomy" id="2932254"/>
    <lineage>
        <taxon>Bacteria</taxon>
        <taxon>Pseudomonadati</taxon>
        <taxon>Bacteroidota</taxon>
        <taxon>Cytophagia</taxon>
        <taxon>Cytophagales</taxon>
        <taxon>Hymenobacteraceae</taxon>
        <taxon>Hymenobacter</taxon>
    </lineage>
</organism>
<dbReference type="Proteomes" id="UP000830401">
    <property type="component" value="Chromosome"/>
</dbReference>